<dbReference type="AlphaFoldDB" id="A0A371G3B9"/>
<proteinExistence type="predicted"/>
<comment type="caution">
    <text evidence="2">The sequence shown here is derived from an EMBL/GenBank/DDBJ whole genome shotgun (WGS) entry which is preliminary data.</text>
</comment>
<dbReference type="PANTHER" id="PTHR33067">
    <property type="entry name" value="RNA-DIRECTED DNA POLYMERASE-RELATED"/>
    <property type="match status" value="1"/>
</dbReference>
<gene>
    <name evidence="2" type="ORF">CR513_33890</name>
</gene>
<keyword evidence="3" id="KW-1185">Reference proteome</keyword>
<dbReference type="OrthoDB" id="1436830at2759"/>
<protein>
    <submittedName>
        <fullName evidence="2">Uncharacterized protein</fullName>
    </submittedName>
</protein>
<evidence type="ECO:0000313" key="2">
    <source>
        <dbReference type="EMBL" id="RDX84987.1"/>
    </source>
</evidence>
<evidence type="ECO:0000256" key="1">
    <source>
        <dbReference type="SAM" id="MobiDB-lite"/>
    </source>
</evidence>
<dbReference type="PANTHER" id="PTHR33067:SF9">
    <property type="entry name" value="RNA-DIRECTED DNA POLYMERASE"/>
    <property type="match status" value="1"/>
</dbReference>
<feature type="region of interest" description="Disordered" evidence="1">
    <location>
        <begin position="36"/>
        <end position="72"/>
    </location>
</feature>
<organism evidence="2 3">
    <name type="scientific">Mucuna pruriens</name>
    <name type="common">Velvet bean</name>
    <name type="synonym">Dolichos pruriens</name>
    <dbReference type="NCBI Taxonomy" id="157652"/>
    <lineage>
        <taxon>Eukaryota</taxon>
        <taxon>Viridiplantae</taxon>
        <taxon>Streptophyta</taxon>
        <taxon>Embryophyta</taxon>
        <taxon>Tracheophyta</taxon>
        <taxon>Spermatophyta</taxon>
        <taxon>Magnoliopsida</taxon>
        <taxon>eudicotyledons</taxon>
        <taxon>Gunneridae</taxon>
        <taxon>Pentapetalae</taxon>
        <taxon>rosids</taxon>
        <taxon>fabids</taxon>
        <taxon>Fabales</taxon>
        <taxon>Fabaceae</taxon>
        <taxon>Papilionoideae</taxon>
        <taxon>50 kb inversion clade</taxon>
        <taxon>NPAAA clade</taxon>
        <taxon>indigoferoid/millettioid clade</taxon>
        <taxon>Phaseoleae</taxon>
        <taxon>Mucuna</taxon>
    </lineage>
</organism>
<dbReference type="InterPro" id="IPR021109">
    <property type="entry name" value="Peptidase_aspartic_dom_sf"/>
</dbReference>
<dbReference type="EMBL" id="QJKJ01006896">
    <property type="protein sequence ID" value="RDX84987.1"/>
    <property type="molecule type" value="Genomic_DNA"/>
</dbReference>
<reference evidence="2" key="1">
    <citation type="submission" date="2018-05" db="EMBL/GenBank/DDBJ databases">
        <title>Draft genome of Mucuna pruriens seed.</title>
        <authorList>
            <person name="Nnadi N.E."/>
            <person name="Vos R."/>
            <person name="Hasami M.H."/>
            <person name="Devisetty U.K."/>
            <person name="Aguiy J.C."/>
        </authorList>
    </citation>
    <scope>NUCLEOTIDE SEQUENCE [LARGE SCALE GENOMIC DNA]</scope>
    <source>
        <strain evidence="2">JCA_2017</strain>
    </source>
</reference>
<dbReference type="Proteomes" id="UP000257109">
    <property type="component" value="Unassembled WGS sequence"/>
</dbReference>
<evidence type="ECO:0000313" key="3">
    <source>
        <dbReference type="Proteomes" id="UP000257109"/>
    </source>
</evidence>
<name>A0A371G3B9_MUCPR</name>
<accession>A0A371G3B9</accession>
<feature type="non-terminal residue" evidence="2">
    <location>
        <position position="1"/>
    </location>
</feature>
<sequence length="177" mass="19827">MQFQQNLNVTIQDLKMQVGQLVNTVRGVSVVTLRSGRELPQQSTPQPKSRLINAKSEPKVNSQGRDQHPTPRYYQTNSKVCEILQGVMHALKEEAERRSRNGRSHATLIKNEEVIVESQQVLPKKCRAPNIFFVSCIIGNCTFANAMLDLGASINVMPSSIYKFLNFGDLEPTGMII</sequence>
<dbReference type="Gene3D" id="2.40.70.10">
    <property type="entry name" value="Acid Proteases"/>
    <property type="match status" value="1"/>
</dbReference>